<keyword evidence="3" id="KW-1185">Reference proteome</keyword>
<dbReference type="NCBIfam" id="NF041195">
    <property type="entry name" value="ScbA_BarX_GamBu"/>
    <property type="match status" value="1"/>
</dbReference>
<dbReference type="EMBL" id="BNDV01000016">
    <property type="protein sequence ID" value="GHI16375.1"/>
    <property type="molecule type" value="Genomic_DNA"/>
</dbReference>
<evidence type="ECO:0000313" key="3">
    <source>
        <dbReference type="Proteomes" id="UP000660554"/>
    </source>
</evidence>
<protein>
    <recommendedName>
        <fullName evidence="1">A-factor biosynthesis hotdog domain-containing protein</fullName>
    </recommendedName>
</protein>
<feature type="domain" description="A-factor biosynthesis hotdog" evidence="1">
    <location>
        <begin position="19"/>
        <end position="156"/>
    </location>
</feature>
<comment type="caution">
    <text evidence="2">The sequence shown here is derived from an EMBL/GenBank/DDBJ whole genome shotgun (WGS) entry which is preliminary data.</text>
</comment>
<gene>
    <name evidence="2" type="ORF">Scinn_58380</name>
</gene>
<dbReference type="Pfam" id="PF03756">
    <property type="entry name" value="AfsA"/>
    <property type="match status" value="2"/>
</dbReference>
<dbReference type="GeneID" id="86955681"/>
<organism evidence="2 3">
    <name type="scientific">Streptomyces virginiae</name>
    <name type="common">Streptomyces cinnamonensis</name>
    <dbReference type="NCBI Taxonomy" id="1961"/>
    <lineage>
        <taxon>Bacteria</taxon>
        <taxon>Bacillati</taxon>
        <taxon>Actinomycetota</taxon>
        <taxon>Actinomycetes</taxon>
        <taxon>Kitasatosporales</taxon>
        <taxon>Streptomycetaceae</taxon>
        <taxon>Streptomyces</taxon>
    </lineage>
</organism>
<proteinExistence type="predicted"/>
<evidence type="ECO:0000259" key="1">
    <source>
        <dbReference type="Pfam" id="PF03756"/>
    </source>
</evidence>
<sequence length="337" mass="36967">MSTTLATELSYASTVTRALVHRAAVCEVFLTDSVRVAEDEYLIAAQLPRVHSYYNDQITSPAVYDPLLLVEVFRQASIYAAHTFLDAAIDEKFIFNGGEMIVTDITALHIGTRPGHARIHARQAGLKHRDGVVTGSTLDMVLTVDGREAATMRTTCQWMPGRAWDRMREKGRASLPLDTARPHHTGRRVSPVAVGRVSPHNVVLSETEVREHEVLTQVIVDQANPALFDHPLDHIPGALIFEGFRQSAVHAAHELFGLSPQGLLLTRVETDFTRFGEFELPTDCLVRVVQSPTPDTVAFEITMTQEDQIARAGVHLALTSPIGGALLNRFSHATAGA</sequence>
<dbReference type="InterPro" id="IPR047757">
    <property type="entry name" value="AfsA-like"/>
</dbReference>
<reference evidence="3" key="1">
    <citation type="submission" date="2020-09" db="EMBL/GenBank/DDBJ databases">
        <title>Whole genome shotgun sequence of Streptomyces cinnamonensis NBRC 15873.</title>
        <authorList>
            <person name="Komaki H."/>
            <person name="Tamura T."/>
        </authorList>
    </citation>
    <scope>NUCLEOTIDE SEQUENCE [LARGE SCALE GENOMIC DNA]</scope>
    <source>
        <strain evidence="3">NBRC 15873</strain>
    </source>
</reference>
<dbReference type="Proteomes" id="UP000660554">
    <property type="component" value="Unassembled WGS sequence"/>
</dbReference>
<name>A0ABQ3NUB9_STRVG</name>
<dbReference type="InterPro" id="IPR005509">
    <property type="entry name" value="AfsA_hotdog_dom"/>
</dbReference>
<evidence type="ECO:0000313" key="2">
    <source>
        <dbReference type="EMBL" id="GHI16375.1"/>
    </source>
</evidence>
<dbReference type="RefSeq" id="WP_191868799.1">
    <property type="nucleotide sequence ID" value="NZ_BMRU01000004.1"/>
</dbReference>
<feature type="domain" description="A-factor biosynthesis hotdog" evidence="1">
    <location>
        <begin position="193"/>
        <end position="308"/>
    </location>
</feature>
<accession>A0ABQ3NUB9</accession>